<keyword evidence="1" id="KW-0812">Transmembrane</keyword>
<protein>
    <submittedName>
        <fullName evidence="2">Uncharacterized protein</fullName>
    </submittedName>
</protein>
<proteinExistence type="predicted"/>
<dbReference type="AlphaFoldDB" id="A0A1W2CB94"/>
<accession>A0A1W2CB94</accession>
<evidence type="ECO:0000313" key="3">
    <source>
        <dbReference type="Proteomes" id="UP000192738"/>
    </source>
</evidence>
<sequence>MCLATKNFICLGLAPVPQVAYNPGKKYMLIGGAWFAMEPYIADIGIFFAGTLIVLYMLWDRLFPED</sequence>
<organism evidence="2 3">
    <name type="scientific">Sporomusa malonica</name>
    <dbReference type="NCBI Taxonomy" id="112901"/>
    <lineage>
        <taxon>Bacteria</taxon>
        <taxon>Bacillati</taxon>
        <taxon>Bacillota</taxon>
        <taxon>Negativicutes</taxon>
        <taxon>Selenomonadales</taxon>
        <taxon>Sporomusaceae</taxon>
        <taxon>Sporomusa</taxon>
    </lineage>
</organism>
<reference evidence="2 3" key="1">
    <citation type="submission" date="2017-04" db="EMBL/GenBank/DDBJ databases">
        <authorList>
            <person name="Afonso C.L."/>
            <person name="Miller P.J."/>
            <person name="Scott M.A."/>
            <person name="Spackman E."/>
            <person name="Goraichik I."/>
            <person name="Dimitrov K.M."/>
            <person name="Suarez D.L."/>
            <person name="Swayne D.E."/>
        </authorList>
    </citation>
    <scope>NUCLEOTIDE SEQUENCE [LARGE SCALE GENOMIC DNA]</scope>
    <source>
        <strain evidence="2 3">DSM 5090</strain>
    </source>
</reference>
<dbReference type="Proteomes" id="UP000192738">
    <property type="component" value="Unassembled WGS sequence"/>
</dbReference>
<keyword evidence="1" id="KW-1133">Transmembrane helix</keyword>
<evidence type="ECO:0000256" key="1">
    <source>
        <dbReference type="SAM" id="Phobius"/>
    </source>
</evidence>
<dbReference type="EMBL" id="FWXI01000010">
    <property type="protein sequence ID" value="SMC82244.1"/>
    <property type="molecule type" value="Genomic_DNA"/>
</dbReference>
<gene>
    <name evidence="2" type="ORF">SAMN04488500_11020</name>
</gene>
<keyword evidence="1" id="KW-0472">Membrane</keyword>
<keyword evidence="3" id="KW-1185">Reference proteome</keyword>
<evidence type="ECO:0000313" key="2">
    <source>
        <dbReference type="EMBL" id="SMC82244.1"/>
    </source>
</evidence>
<name>A0A1W2CB94_9FIRM</name>
<feature type="transmembrane region" description="Helical" evidence="1">
    <location>
        <begin position="40"/>
        <end position="59"/>
    </location>
</feature>